<organism evidence="1">
    <name type="scientific">Anguilla anguilla</name>
    <name type="common">European freshwater eel</name>
    <name type="synonym">Muraena anguilla</name>
    <dbReference type="NCBI Taxonomy" id="7936"/>
    <lineage>
        <taxon>Eukaryota</taxon>
        <taxon>Metazoa</taxon>
        <taxon>Chordata</taxon>
        <taxon>Craniata</taxon>
        <taxon>Vertebrata</taxon>
        <taxon>Euteleostomi</taxon>
        <taxon>Actinopterygii</taxon>
        <taxon>Neopterygii</taxon>
        <taxon>Teleostei</taxon>
        <taxon>Anguilliformes</taxon>
        <taxon>Anguillidae</taxon>
        <taxon>Anguilla</taxon>
    </lineage>
</organism>
<sequence length="14" mass="1737">MYFFQVGLFFLLPD</sequence>
<protein>
    <submittedName>
        <fullName evidence="1">Uncharacterized protein</fullName>
    </submittedName>
</protein>
<accession>A0A0E9RHT0</accession>
<reference evidence="1" key="2">
    <citation type="journal article" date="2015" name="Fish Shellfish Immunol.">
        <title>Early steps in the European eel (Anguilla anguilla)-Vibrio vulnificus interaction in the gills: Role of the RtxA13 toxin.</title>
        <authorList>
            <person name="Callol A."/>
            <person name="Pajuelo D."/>
            <person name="Ebbesson L."/>
            <person name="Teles M."/>
            <person name="MacKenzie S."/>
            <person name="Amaro C."/>
        </authorList>
    </citation>
    <scope>NUCLEOTIDE SEQUENCE</scope>
</reference>
<evidence type="ECO:0000313" key="1">
    <source>
        <dbReference type="EMBL" id="JAH28721.1"/>
    </source>
</evidence>
<reference evidence="1" key="1">
    <citation type="submission" date="2014-11" db="EMBL/GenBank/DDBJ databases">
        <authorList>
            <person name="Amaro Gonzalez C."/>
        </authorList>
    </citation>
    <scope>NUCLEOTIDE SEQUENCE</scope>
</reference>
<name>A0A0E9RHT0_ANGAN</name>
<dbReference type="EMBL" id="GBXM01079856">
    <property type="protein sequence ID" value="JAH28721.1"/>
    <property type="molecule type" value="Transcribed_RNA"/>
</dbReference>
<proteinExistence type="predicted"/>